<keyword evidence="1" id="KW-0732">Signal</keyword>
<proteinExistence type="predicted"/>
<dbReference type="Proteomes" id="UP000231701">
    <property type="component" value="Chromosome"/>
</dbReference>
<reference evidence="2 3" key="1">
    <citation type="submission" date="2016-12" db="EMBL/GenBank/DDBJ databases">
        <title>Isolation and genomic insights into novel planktonic Zetaproteobacteria from stratified waters of the Chesapeake Bay.</title>
        <authorList>
            <person name="McAllister S.M."/>
            <person name="Kato S."/>
            <person name="Chan C.S."/>
            <person name="Chiu B.K."/>
            <person name="Field E.K."/>
        </authorList>
    </citation>
    <scope>NUCLEOTIDE SEQUENCE [LARGE SCALE GENOMIC DNA]</scope>
    <source>
        <strain evidence="2 3">CP-5</strain>
    </source>
</reference>
<protein>
    <submittedName>
        <fullName evidence="2">Amino acid ABC transporter substrate-binding protein, PAAT family</fullName>
    </submittedName>
</protein>
<evidence type="ECO:0000313" key="3">
    <source>
        <dbReference type="Proteomes" id="UP000231701"/>
    </source>
</evidence>
<dbReference type="EMBL" id="CP018799">
    <property type="protein sequence ID" value="ATX79503.1"/>
    <property type="molecule type" value="Genomic_DNA"/>
</dbReference>
<evidence type="ECO:0000313" key="2">
    <source>
        <dbReference type="EMBL" id="ATX79503.1"/>
    </source>
</evidence>
<dbReference type="KEGG" id="maes:Ga0123461_1084"/>
<gene>
    <name evidence="2" type="ORF">Ga0123461_1084</name>
</gene>
<feature type="signal peptide" evidence="1">
    <location>
        <begin position="1"/>
        <end position="29"/>
    </location>
</feature>
<feature type="chain" id="PRO_5014622798" evidence="1">
    <location>
        <begin position="30"/>
        <end position="285"/>
    </location>
</feature>
<dbReference type="SUPFAM" id="SSF53850">
    <property type="entry name" value="Periplasmic binding protein-like II"/>
    <property type="match status" value="1"/>
</dbReference>
<dbReference type="AlphaFoldDB" id="A0A2K8KXB6"/>
<keyword evidence="3" id="KW-1185">Reference proteome</keyword>
<name>A0A2K8KXB6_MARES</name>
<evidence type="ECO:0000256" key="1">
    <source>
        <dbReference type="SAM" id="SignalP"/>
    </source>
</evidence>
<accession>A0A2K8KXB6</accession>
<dbReference type="OrthoDB" id="5293243at2"/>
<sequence>MKQSISKTGIVTLSLLFLGSLLFATTASATGPRVTKALFAIDKDQVHALEFPPFLSTEVADGGLFSEIVNSALEQAGVDAVITTHPVQRMVKYYLLQENALAVMGRHLNFSSEARKSLILIPVAVMTENFYYYKPAYPNGLEWSGNLTSLQGKTYGAHKGEDVAAFKAAGIAVKEGRTIALLKMIAKGEADFAAIPALTTSWLLDKYMASEKGDFAAMQRPAGTDVMYVVFNGKHPQGADDAAKFRKALTAMVNDGSYAAIMKKHIGNGEMLKLYMGNLKGELAK</sequence>
<dbReference type="Gene3D" id="3.40.190.10">
    <property type="entry name" value="Periplasmic binding protein-like II"/>
    <property type="match status" value="2"/>
</dbReference>
<organism evidence="2 3">
    <name type="scientific">Mariprofundus aestuarium</name>
    <dbReference type="NCBI Taxonomy" id="1921086"/>
    <lineage>
        <taxon>Bacteria</taxon>
        <taxon>Pseudomonadati</taxon>
        <taxon>Pseudomonadota</taxon>
        <taxon>Candidatius Mariprofundia</taxon>
        <taxon>Mariprofundales</taxon>
        <taxon>Mariprofundaceae</taxon>
        <taxon>Mariprofundus</taxon>
    </lineage>
</organism>
<dbReference type="RefSeq" id="WP_100277389.1">
    <property type="nucleotide sequence ID" value="NZ_CP018799.1"/>
</dbReference>